<evidence type="ECO:0000256" key="11">
    <source>
        <dbReference type="ARBA" id="ARBA00048731"/>
    </source>
</evidence>
<proteinExistence type="inferred from homology"/>
<dbReference type="EC" id="1.1.1.399" evidence="4"/>
<evidence type="ECO:0000259" key="13">
    <source>
        <dbReference type="PROSITE" id="PS51671"/>
    </source>
</evidence>
<dbReference type="GO" id="GO:0047545">
    <property type="term" value="F:(S)-2-hydroxyglutarate dehydrogenase activity"/>
    <property type="evidence" value="ECO:0007669"/>
    <property type="project" value="UniProtKB-ARBA"/>
</dbReference>
<dbReference type="CDD" id="cd12176">
    <property type="entry name" value="PGDH_3"/>
    <property type="match status" value="1"/>
</dbReference>
<evidence type="ECO:0000256" key="1">
    <source>
        <dbReference type="ARBA" id="ARBA00003800"/>
    </source>
</evidence>
<dbReference type="PROSITE" id="PS00065">
    <property type="entry name" value="D_2_HYDROXYACID_DH_1"/>
    <property type="match status" value="1"/>
</dbReference>
<dbReference type="InterPro" id="IPR054480">
    <property type="entry name" value="AHAS_small-like_ACT"/>
</dbReference>
<dbReference type="UniPathway" id="UPA00135">
    <property type="reaction ID" value="UER00196"/>
</dbReference>
<dbReference type="PROSITE" id="PS51671">
    <property type="entry name" value="ACT"/>
    <property type="match status" value="1"/>
</dbReference>
<dbReference type="FunFam" id="3.40.50.720:FF:000041">
    <property type="entry name" value="D-3-phosphoglycerate dehydrogenase"/>
    <property type="match status" value="1"/>
</dbReference>
<comment type="catalytic activity">
    <reaction evidence="11">
        <text>(2R)-3-phosphoglycerate + NAD(+) = 3-phosphooxypyruvate + NADH + H(+)</text>
        <dbReference type="Rhea" id="RHEA:12641"/>
        <dbReference type="ChEBI" id="CHEBI:15378"/>
        <dbReference type="ChEBI" id="CHEBI:18110"/>
        <dbReference type="ChEBI" id="CHEBI:57540"/>
        <dbReference type="ChEBI" id="CHEBI:57945"/>
        <dbReference type="ChEBI" id="CHEBI:58272"/>
        <dbReference type="EC" id="1.1.1.95"/>
    </reaction>
</comment>
<organism evidence="14 15">
    <name type="scientific">Candidatus Contendibacter odensensis</name>
    <dbReference type="NCBI Taxonomy" id="1400860"/>
    <lineage>
        <taxon>Bacteria</taxon>
        <taxon>Pseudomonadati</taxon>
        <taxon>Pseudomonadota</taxon>
        <taxon>Gammaproteobacteria</taxon>
        <taxon>Candidatus Competibacteraceae</taxon>
        <taxon>Candidatus Contendibacter</taxon>
    </lineage>
</organism>
<dbReference type="InterPro" id="IPR006139">
    <property type="entry name" value="D-isomer_2_OHA_DH_cat_dom"/>
</dbReference>
<dbReference type="PROSITE" id="PS00670">
    <property type="entry name" value="D_2_HYDROXYACID_DH_2"/>
    <property type="match status" value="1"/>
</dbReference>
<dbReference type="InterPro" id="IPR036291">
    <property type="entry name" value="NAD(P)-bd_dom_sf"/>
</dbReference>
<keyword evidence="7 12" id="KW-0560">Oxidoreductase</keyword>
<evidence type="ECO:0000256" key="8">
    <source>
        <dbReference type="ARBA" id="ARBA00023027"/>
    </source>
</evidence>
<dbReference type="InterPro" id="IPR006140">
    <property type="entry name" value="D-isomer_DH_NAD-bd"/>
</dbReference>
<dbReference type="CDD" id="cd04901">
    <property type="entry name" value="ACT_3PGDH"/>
    <property type="match status" value="1"/>
</dbReference>
<dbReference type="InterPro" id="IPR045865">
    <property type="entry name" value="ACT-like_dom_sf"/>
</dbReference>
<dbReference type="SUPFAM" id="SSF52283">
    <property type="entry name" value="Formate/glycerate dehydrogenase catalytic domain-like"/>
    <property type="match status" value="1"/>
</dbReference>
<comment type="function">
    <text evidence="1">Catalyzes the reversible oxidation of 3-phospho-D-glycerate to 3-phosphonooxypyruvate, the first step of the phosphorylated L-serine biosynthesis pathway. Also catalyzes the reversible oxidation of 2-hydroxyglutarate to 2-oxoglutarate.</text>
</comment>
<reference evidence="14 15" key="1">
    <citation type="submission" date="2017-10" db="EMBL/GenBank/DDBJ databases">
        <title>Novel microbial diversity and functional potential in the marine mammal oral microbiome.</title>
        <authorList>
            <person name="Dudek N.K."/>
            <person name="Sun C.L."/>
            <person name="Burstein D."/>
            <person name="Kantor R.S."/>
            <person name="Aliaga Goltsman D.S."/>
            <person name="Bik E.M."/>
            <person name="Thomas B.C."/>
            <person name="Banfield J.F."/>
            <person name="Relman D.A."/>
        </authorList>
    </citation>
    <scope>NUCLEOTIDE SEQUENCE [LARGE SCALE GENOMIC DNA]</scope>
    <source>
        <strain evidence="14">DOLJORAL78_50_517</strain>
    </source>
</reference>
<dbReference type="GO" id="GO:0051287">
    <property type="term" value="F:NAD binding"/>
    <property type="evidence" value="ECO:0007669"/>
    <property type="project" value="InterPro"/>
</dbReference>
<feature type="domain" description="ACT" evidence="13">
    <location>
        <begin position="340"/>
        <end position="411"/>
    </location>
</feature>
<dbReference type="Pfam" id="PF22629">
    <property type="entry name" value="ACT_AHAS_ss"/>
    <property type="match status" value="1"/>
</dbReference>
<dbReference type="EC" id="1.1.1.95" evidence="5"/>
<dbReference type="AlphaFoldDB" id="A0A2G6PE39"/>
<dbReference type="GO" id="GO:0006564">
    <property type="term" value="P:L-serine biosynthetic process"/>
    <property type="evidence" value="ECO:0007669"/>
    <property type="project" value="UniProtKB-ARBA"/>
</dbReference>
<dbReference type="Gene3D" id="3.30.70.260">
    <property type="match status" value="1"/>
</dbReference>
<dbReference type="PANTHER" id="PTHR43761:SF1">
    <property type="entry name" value="D-ISOMER SPECIFIC 2-HYDROXYACID DEHYDROGENASE CATALYTIC DOMAIN-CONTAINING PROTEIN-RELATED"/>
    <property type="match status" value="1"/>
</dbReference>
<dbReference type="SUPFAM" id="SSF51735">
    <property type="entry name" value="NAD(P)-binding Rossmann-fold domains"/>
    <property type="match status" value="1"/>
</dbReference>
<comment type="pathway">
    <text evidence="2">Amino-acid biosynthesis; L-serine biosynthesis; L-serine from 3-phospho-D-glycerate: step 1/3.</text>
</comment>
<comment type="catalytic activity">
    <reaction evidence="10">
        <text>(R)-2-hydroxyglutarate + NAD(+) = 2-oxoglutarate + NADH + H(+)</text>
        <dbReference type="Rhea" id="RHEA:49612"/>
        <dbReference type="ChEBI" id="CHEBI:15378"/>
        <dbReference type="ChEBI" id="CHEBI:15801"/>
        <dbReference type="ChEBI" id="CHEBI:16810"/>
        <dbReference type="ChEBI" id="CHEBI:57540"/>
        <dbReference type="ChEBI" id="CHEBI:57945"/>
        <dbReference type="EC" id="1.1.1.399"/>
    </reaction>
</comment>
<dbReference type="InterPro" id="IPR029753">
    <property type="entry name" value="D-isomer_DH_CS"/>
</dbReference>
<gene>
    <name evidence="14" type="ORF">CSA09_04570</name>
</gene>
<dbReference type="InterPro" id="IPR029752">
    <property type="entry name" value="D-isomer_DH_CS1"/>
</dbReference>
<name>A0A2G6PE39_9GAMM</name>
<comment type="similarity">
    <text evidence="3 12">Belongs to the D-isomer specific 2-hydroxyacid dehydrogenase family.</text>
</comment>
<dbReference type="Proteomes" id="UP000229278">
    <property type="component" value="Unassembled WGS sequence"/>
</dbReference>
<evidence type="ECO:0000256" key="12">
    <source>
        <dbReference type="RuleBase" id="RU003719"/>
    </source>
</evidence>
<evidence type="ECO:0000256" key="5">
    <source>
        <dbReference type="ARBA" id="ARBA00013143"/>
    </source>
</evidence>
<evidence type="ECO:0000256" key="4">
    <source>
        <dbReference type="ARBA" id="ARBA00013001"/>
    </source>
</evidence>
<evidence type="ECO:0000256" key="10">
    <source>
        <dbReference type="ARBA" id="ARBA00048126"/>
    </source>
</evidence>
<evidence type="ECO:0000256" key="6">
    <source>
        <dbReference type="ARBA" id="ARBA00021582"/>
    </source>
</evidence>
<evidence type="ECO:0000256" key="3">
    <source>
        <dbReference type="ARBA" id="ARBA00005854"/>
    </source>
</evidence>
<evidence type="ECO:0000313" key="15">
    <source>
        <dbReference type="Proteomes" id="UP000229278"/>
    </source>
</evidence>
<dbReference type="EMBL" id="PDTV01000011">
    <property type="protein sequence ID" value="PIE82827.1"/>
    <property type="molecule type" value="Genomic_DNA"/>
</dbReference>
<dbReference type="PANTHER" id="PTHR43761">
    <property type="entry name" value="D-ISOMER SPECIFIC 2-HYDROXYACID DEHYDROGENASE FAMILY PROTEIN (AFU_ORTHOLOGUE AFUA_1G13630)"/>
    <property type="match status" value="1"/>
</dbReference>
<dbReference type="NCBIfam" id="NF008759">
    <property type="entry name" value="PRK11790.1"/>
    <property type="match status" value="1"/>
</dbReference>
<protein>
    <recommendedName>
        <fullName evidence="6">D-3-phosphoglycerate dehydrogenase</fullName>
        <ecNumber evidence="4">1.1.1.399</ecNumber>
        <ecNumber evidence="5">1.1.1.95</ecNumber>
    </recommendedName>
    <alternativeName>
        <fullName evidence="9">2-oxoglutarate reductase</fullName>
    </alternativeName>
</protein>
<keyword evidence="8" id="KW-0520">NAD</keyword>
<accession>A0A2G6PE39</accession>
<evidence type="ECO:0000256" key="9">
    <source>
        <dbReference type="ARBA" id="ARBA00030455"/>
    </source>
</evidence>
<evidence type="ECO:0000256" key="7">
    <source>
        <dbReference type="ARBA" id="ARBA00023002"/>
    </source>
</evidence>
<dbReference type="SUPFAM" id="SSF55021">
    <property type="entry name" value="ACT-like"/>
    <property type="match status" value="1"/>
</dbReference>
<dbReference type="Pfam" id="PF00389">
    <property type="entry name" value="2-Hacid_dh"/>
    <property type="match status" value="1"/>
</dbReference>
<dbReference type="GO" id="GO:0004617">
    <property type="term" value="F:phosphoglycerate dehydrogenase activity"/>
    <property type="evidence" value="ECO:0007669"/>
    <property type="project" value="UniProtKB-EC"/>
</dbReference>
<evidence type="ECO:0000313" key="14">
    <source>
        <dbReference type="EMBL" id="PIE82827.1"/>
    </source>
</evidence>
<dbReference type="InterPro" id="IPR002912">
    <property type="entry name" value="ACT_dom"/>
</dbReference>
<evidence type="ECO:0000256" key="2">
    <source>
        <dbReference type="ARBA" id="ARBA00005216"/>
    </source>
</evidence>
<dbReference type="Pfam" id="PF02826">
    <property type="entry name" value="2-Hacid_dh_C"/>
    <property type="match status" value="1"/>
</dbReference>
<dbReference type="Gene3D" id="3.40.50.720">
    <property type="entry name" value="NAD(P)-binding Rossmann-like Domain"/>
    <property type="match status" value="2"/>
</dbReference>
<sequence length="411" mass="44547">MNKTSLDKSRIRILLLEGIHVSAVKTLQADGYSNIEVCPKALPEAQLIEAIHDAYFIGIRSSTRLTAKVLARAPRLIGIGCFCIGTNQVDLDAAQKRGIPVFNAPFSNTRSVAELVLAEIILLMRGVTQRNASAHRGVWIKTAAGSHEVRGKCLGIVGYGHIGTQVGLLAEAVGMQVIFYDIETKLALGNAQSVISLDTLLERSDVVTLHVPETPLTHQMMSTKQLARMKPGSHLINAARGTVVDMAALVAALDSHHVAGAALDVFPSEPKGNDQEFVSPLRRFDNVLLTPHVGGSTEEAQQNIGLEVAGKLLRYSNNGSTLSAVNFPEAALPEHPGKCRLLHIHRNRPGILSQVNAIFTEQHINISSQYLQTNSEIGYAVIDLDSHRAEALQLRKLLTAVEGTIRTRVLY</sequence>
<dbReference type="InterPro" id="IPR050418">
    <property type="entry name" value="D-iso_2-hydroxyacid_DH_PdxB"/>
</dbReference>
<comment type="caution">
    <text evidence="14">The sequence shown here is derived from an EMBL/GenBank/DDBJ whole genome shotgun (WGS) entry which is preliminary data.</text>
</comment>